<evidence type="ECO:0000259" key="7">
    <source>
        <dbReference type="PROSITE" id="PS50011"/>
    </source>
</evidence>
<sequence length="895" mass="97922">MTPIEDQPTCAGEMVSDSGMDILFSEGSQAISLKNVHFDGESAGDQMPTQLGGYTIKQQIGSGGMGQVYLAEHVRMQRTVAIKTLPSQLMQDQRAVERFYEEIRNASRVLHPNIVAAFDAGEDHGVHFLAMEYVDGMTLTRLVARSGPMAVGQAASMIRQAAMGLLHAHRTGIVHRDVKPGNLMRSIDGTVKVLDLGLARFSTSGLAVGRQATTQTSESNKDGQIVSGAEEGKPNKGRLIGTLSFMAPEQLEDPDSADPRSDIYSLGATMYFLLTGQPPFTGEYLDLVYGHRHGEIPDLMQIRRDVDLQFANVFRRMMAKTPDERYASLDEVIEDLAEYADQANEPQWLSEFASHQPVNEASTFAGGSTSGQVANVLAIDFGMFFSAAAEASPMGRVNLLSAGGDGATLFRMALTTQDGELLYGEDAMRLRTSNSKKLLHCIPMYIGKQVVERDIAGRHCPPEVLLAMLIRKLTRNAWELDGAPAAVALTVPASYDQLHRRGMLQAAQMAGLSSVRLVDRSVAAVQSLLFDPAFDSLHIDASIETNEIGEANGPMVESAPDQKILFVGLTGQGTETVLFRREGNRLKQVATAGHWHTGTLPWLHRLVDLTAEIFMEAFDVDPRKTGQAAGLQVACENAMNALLILPSAKVTIPIHGENQSITVRRAQWLDRCKDLLEGIRRSVKVACKRVSLSRRRIDVVVTLGPLLRMHEVRAELLRGFRKDVTIQTVDRSDVARGAAASLAGELPGRSSMAMPHQSITTQTIGILVEDGRGRRRILPVIPAGTVIPARANRRLTVGENRETMALSLVESSGVERETWHSLGRYDFEIDEGSYGSESRARMIGFEINVNGLLTVRVQTPGTPGSVRMDTLPKPNLSDEEVVLWTRWIDKLDKLD</sequence>
<evidence type="ECO:0000256" key="6">
    <source>
        <dbReference type="SAM" id="MobiDB-lite"/>
    </source>
</evidence>
<dbReference type="InterPro" id="IPR013126">
    <property type="entry name" value="Hsp_70_fam"/>
</dbReference>
<dbReference type="Pfam" id="PF00012">
    <property type="entry name" value="HSP70"/>
    <property type="match status" value="1"/>
</dbReference>
<dbReference type="OrthoDB" id="6111975at2"/>
<evidence type="ECO:0000256" key="3">
    <source>
        <dbReference type="ARBA" id="ARBA00022777"/>
    </source>
</evidence>
<dbReference type="InterPro" id="IPR029047">
    <property type="entry name" value="HSP70_peptide-bd_sf"/>
</dbReference>
<dbReference type="InterPro" id="IPR000719">
    <property type="entry name" value="Prot_kinase_dom"/>
</dbReference>
<keyword evidence="4 5" id="KW-0067">ATP-binding</keyword>
<dbReference type="EC" id="2.7.11.1" evidence="8"/>
<dbReference type="PANTHER" id="PTHR43289">
    <property type="entry name" value="MITOGEN-ACTIVATED PROTEIN KINASE KINASE KINASE 20-RELATED"/>
    <property type="match status" value="1"/>
</dbReference>
<dbReference type="Gene3D" id="3.30.200.20">
    <property type="entry name" value="Phosphorylase Kinase, domain 1"/>
    <property type="match status" value="1"/>
</dbReference>
<evidence type="ECO:0000256" key="1">
    <source>
        <dbReference type="ARBA" id="ARBA00022679"/>
    </source>
</evidence>
<dbReference type="Gene3D" id="3.90.640.10">
    <property type="entry name" value="Actin, Chain A, domain 4"/>
    <property type="match status" value="1"/>
</dbReference>
<dbReference type="PROSITE" id="PS50011">
    <property type="entry name" value="PROTEIN_KINASE_DOM"/>
    <property type="match status" value="1"/>
</dbReference>
<proteinExistence type="predicted"/>
<evidence type="ECO:0000313" key="9">
    <source>
        <dbReference type="Proteomes" id="UP000315010"/>
    </source>
</evidence>
<dbReference type="InterPro" id="IPR017441">
    <property type="entry name" value="Protein_kinase_ATP_BS"/>
</dbReference>
<reference evidence="8 9" key="1">
    <citation type="submission" date="2019-02" db="EMBL/GenBank/DDBJ databases">
        <title>Deep-cultivation of Planctomycetes and their phenomic and genomic characterization uncovers novel biology.</title>
        <authorList>
            <person name="Wiegand S."/>
            <person name="Jogler M."/>
            <person name="Boedeker C."/>
            <person name="Pinto D."/>
            <person name="Vollmers J."/>
            <person name="Rivas-Marin E."/>
            <person name="Kohn T."/>
            <person name="Peeters S.H."/>
            <person name="Heuer A."/>
            <person name="Rast P."/>
            <person name="Oberbeckmann S."/>
            <person name="Bunk B."/>
            <person name="Jeske O."/>
            <person name="Meyerdierks A."/>
            <person name="Storesund J.E."/>
            <person name="Kallscheuer N."/>
            <person name="Luecker S."/>
            <person name="Lage O.M."/>
            <person name="Pohl T."/>
            <person name="Merkel B.J."/>
            <person name="Hornburger P."/>
            <person name="Mueller R.-W."/>
            <person name="Bruemmer F."/>
            <person name="Labrenz M."/>
            <person name="Spormann A.M."/>
            <person name="Op Den Camp H."/>
            <person name="Overmann J."/>
            <person name="Amann R."/>
            <person name="Jetten M.S.M."/>
            <person name="Mascher T."/>
            <person name="Medema M.H."/>
            <person name="Devos D.P."/>
            <person name="Kaster A.-K."/>
            <person name="Ovreas L."/>
            <person name="Rohde M."/>
            <person name="Galperin M.Y."/>
            <person name="Jogler C."/>
        </authorList>
    </citation>
    <scope>NUCLEOTIDE SEQUENCE [LARGE SCALE GENOMIC DNA]</scope>
    <source>
        <strain evidence="8 9">CA13</strain>
    </source>
</reference>
<keyword evidence="9" id="KW-1185">Reference proteome</keyword>
<evidence type="ECO:0000256" key="4">
    <source>
        <dbReference type="ARBA" id="ARBA00022840"/>
    </source>
</evidence>
<feature type="region of interest" description="Disordered" evidence="6">
    <location>
        <begin position="210"/>
        <end position="237"/>
    </location>
</feature>
<dbReference type="Gene3D" id="1.10.510.10">
    <property type="entry name" value="Transferase(Phosphotransferase) domain 1"/>
    <property type="match status" value="1"/>
</dbReference>
<dbReference type="AlphaFoldDB" id="A0A5C5Z2X2"/>
<organism evidence="8 9">
    <name type="scientific">Novipirellula herctigrandis</name>
    <dbReference type="NCBI Taxonomy" id="2527986"/>
    <lineage>
        <taxon>Bacteria</taxon>
        <taxon>Pseudomonadati</taxon>
        <taxon>Planctomycetota</taxon>
        <taxon>Planctomycetia</taxon>
        <taxon>Pirellulales</taxon>
        <taxon>Pirellulaceae</taxon>
        <taxon>Novipirellula</taxon>
    </lineage>
</organism>
<keyword evidence="2 5" id="KW-0547">Nucleotide-binding</keyword>
<dbReference type="EMBL" id="SJPJ01000001">
    <property type="protein sequence ID" value="TWT81614.1"/>
    <property type="molecule type" value="Genomic_DNA"/>
</dbReference>
<keyword evidence="3 8" id="KW-0418">Kinase</keyword>
<dbReference type="Gene3D" id="3.30.420.40">
    <property type="match status" value="2"/>
</dbReference>
<dbReference type="GO" id="GO:0004674">
    <property type="term" value="F:protein serine/threonine kinase activity"/>
    <property type="evidence" value="ECO:0007669"/>
    <property type="project" value="UniProtKB-EC"/>
</dbReference>
<name>A0A5C5Z2X2_9BACT</name>
<accession>A0A5C5Z2X2</accession>
<dbReference type="SUPFAM" id="SSF53067">
    <property type="entry name" value="Actin-like ATPase domain"/>
    <property type="match status" value="2"/>
</dbReference>
<dbReference type="PROSITE" id="PS00107">
    <property type="entry name" value="PROTEIN_KINASE_ATP"/>
    <property type="match status" value="1"/>
</dbReference>
<feature type="domain" description="Protein kinase" evidence="7">
    <location>
        <begin position="54"/>
        <end position="340"/>
    </location>
</feature>
<dbReference type="Pfam" id="PF00069">
    <property type="entry name" value="Pkinase"/>
    <property type="match status" value="1"/>
</dbReference>
<dbReference type="InterPro" id="IPR043129">
    <property type="entry name" value="ATPase_NBD"/>
</dbReference>
<protein>
    <submittedName>
        <fullName evidence="8">Serine/threonine-protein kinase PknB</fullName>
        <ecNumber evidence="8">2.7.11.1</ecNumber>
    </submittedName>
</protein>
<dbReference type="PANTHER" id="PTHR43289:SF6">
    <property type="entry name" value="SERINE_THREONINE-PROTEIN KINASE NEKL-3"/>
    <property type="match status" value="1"/>
</dbReference>
<keyword evidence="1 8" id="KW-0808">Transferase</keyword>
<dbReference type="GO" id="GO:0005524">
    <property type="term" value="F:ATP binding"/>
    <property type="evidence" value="ECO:0007669"/>
    <property type="project" value="UniProtKB-UniRule"/>
</dbReference>
<gene>
    <name evidence="8" type="primary">pknB_10</name>
    <name evidence="8" type="ORF">CA13_30670</name>
</gene>
<dbReference type="Proteomes" id="UP000315010">
    <property type="component" value="Unassembled WGS sequence"/>
</dbReference>
<dbReference type="SUPFAM" id="SSF56112">
    <property type="entry name" value="Protein kinase-like (PK-like)"/>
    <property type="match status" value="1"/>
</dbReference>
<dbReference type="SUPFAM" id="SSF100920">
    <property type="entry name" value="Heat shock protein 70kD (HSP70), peptide-binding domain"/>
    <property type="match status" value="1"/>
</dbReference>
<evidence type="ECO:0000256" key="5">
    <source>
        <dbReference type="PROSITE-ProRule" id="PRU10141"/>
    </source>
</evidence>
<feature type="binding site" evidence="5">
    <location>
        <position position="83"/>
    </location>
    <ligand>
        <name>ATP</name>
        <dbReference type="ChEBI" id="CHEBI:30616"/>
    </ligand>
</feature>
<evidence type="ECO:0000313" key="8">
    <source>
        <dbReference type="EMBL" id="TWT81614.1"/>
    </source>
</evidence>
<dbReference type="SMART" id="SM00220">
    <property type="entry name" value="S_TKc"/>
    <property type="match status" value="1"/>
</dbReference>
<evidence type="ECO:0000256" key="2">
    <source>
        <dbReference type="ARBA" id="ARBA00022741"/>
    </source>
</evidence>
<dbReference type="CDD" id="cd14014">
    <property type="entry name" value="STKc_PknB_like"/>
    <property type="match status" value="1"/>
</dbReference>
<dbReference type="Gene3D" id="2.60.34.10">
    <property type="entry name" value="Substrate Binding Domain Of DNAk, Chain A, domain 1"/>
    <property type="match status" value="1"/>
</dbReference>
<dbReference type="GO" id="GO:0140662">
    <property type="term" value="F:ATP-dependent protein folding chaperone"/>
    <property type="evidence" value="ECO:0007669"/>
    <property type="project" value="InterPro"/>
</dbReference>
<comment type="caution">
    <text evidence="8">The sequence shown here is derived from an EMBL/GenBank/DDBJ whole genome shotgun (WGS) entry which is preliminary data.</text>
</comment>
<dbReference type="InterPro" id="IPR011009">
    <property type="entry name" value="Kinase-like_dom_sf"/>
</dbReference>